<keyword evidence="1" id="KW-0812">Transmembrane</keyword>
<organism evidence="2 3">
    <name type="scientific">Dialister invisus DSM 15470</name>
    <dbReference type="NCBI Taxonomy" id="592028"/>
    <lineage>
        <taxon>Bacteria</taxon>
        <taxon>Bacillati</taxon>
        <taxon>Bacillota</taxon>
        <taxon>Negativicutes</taxon>
        <taxon>Veillonellales</taxon>
        <taxon>Veillonellaceae</taxon>
        <taxon>Dialister</taxon>
    </lineage>
</organism>
<evidence type="ECO:0000313" key="2">
    <source>
        <dbReference type="EMBL" id="EEW97788.1"/>
    </source>
</evidence>
<dbReference type="HOGENOM" id="CLU_3199032_0_0_9"/>
<protein>
    <submittedName>
        <fullName evidence="2">Uncharacterized protein</fullName>
    </submittedName>
</protein>
<dbReference type="Proteomes" id="UP000004736">
    <property type="component" value="Unassembled WGS sequence"/>
</dbReference>
<accession>C9LQF1</accession>
<reference evidence="2" key="1">
    <citation type="submission" date="2009-09" db="EMBL/GenBank/DDBJ databases">
        <authorList>
            <person name="Weinstock G."/>
            <person name="Sodergren E."/>
            <person name="Clifton S."/>
            <person name="Fulton L."/>
            <person name="Fulton B."/>
            <person name="Courtney L."/>
            <person name="Fronick C."/>
            <person name="Harrison M."/>
            <person name="Strong C."/>
            <person name="Farmer C."/>
            <person name="Delahaunty K."/>
            <person name="Markovic C."/>
            <person name="Hall O."/>
            <person name="Minx P."/>
            <person name="Tomlinson C."/>
            <person name="Mitreva M."/>
            <person name="Nelson J."/>
            <person name="Hou S."/>
            <person name="Wollam A."/>
            <person name="Pepin K.H."/>
            <person name="Johnson M."/>
            <person name="Bhonagiri V."/>
            <person name="Nash W.E."/>
            <person name="Warren W."/>
            <person name="Chinwalla A."/>
            <person name="Mardis E.R."/>
            <person name="Wilson R.K."/>
        </authorList>
    </citation>
    <scope>NUCLEOTIDE SEQUENCE [LARGE SCALE GENOMIC DNA]</scope>
    <source>
        <strain evidence="2">DSM 15470</strain>
    </source>
</reference>
<gene>
    <name evidence="2" type="ORF">GCWU000321_01784</name>
</gene>
<keyword evidence="1" id="KW-1133">Transmembrane helix</keyword>
<dbReference type="EMBL" id="ACIM02000001">
    <property type="protein sequence ID" value="EEW97788.1"/>
    <property type="molecule type" value="Genomic_DNA"/>
</dbReference>
<proteinExistence type="predicted"/>
<keyword evidence="1" id="KW-0472">Membrane</keyword>
<sequence length="45" mass="5574">MIPSCIKHILSLIDKSKYENLYHIYFYLYDILSFFKLQYFIYTPS</sequence>
<evidence type="ECO:0000256" key="1">
    <source>
        <dbReference type="SAM" id="Phobius"/>
    </source>
</evidence>
<comment type="caution">
    <text evidence="2">The sequence shown here is derived from an EMBL/GenBank/DDBJ whole genome shotgun (WGS) entry which is preliminary data.</text>
</comment>
<dbReference type="AlphaFoldDB" id="C9LQF1"/>
<keyword evidence="3" id="KW-1185">Reference proteome</keyword>
<dbReference type="STRING" id="592028.GCWU000321_01784"/>
<evidence type="ECO:0000313" key="3">
    <source>
        <dbReference type="Proteomes" id="UP000004736"/>
    </source>
</evidence>
<feature type="transmembrane region" description="Helical" evidence="1">
    <location>
        <begin position="21"/>
        <end position="42"/>
    </location>
</feature>
<name>C9LQF1_9FIRM</name>